<keyword evidence="2" id="KW-0805">Transcription regulation</keyword>
<keyword evidence="3" id="KW-0346">Stress response</keyword>
<evidence type="ECO:0000256" key="2">
    <source>
        <dbReference type="ARBA" id="ARBA00023015"/>
    </source>
</evidence>
<dbReference type="PANTHER" id="PTHR34824:SF1">
    <property type="entry name" value="HEAT-INDUCIBLE TRANSCRIPTION REPRESSOR HRCA"/>
    <property type="match status" value="1"/>
</dbReference>
<protein>
    <submittedName>
        <fullName evidence="6">Unannotated protein</fullName>
    </submittedName>
</protein>
<dbReference type="InterPro" id="IPR036388">
    <property type="entry name" value="WH-like_DNA-bd_sf"/>
</dbReference>
<dbReference type="InterPro" id="IPR021153">
    <property type="entry name" value="HrcA_C"/>
</dbReference>
<accession>A0A6J6KK35</accession>
<name>A0A6J6KK35_9ZZZZ</name>
<keyword evidence="4" id="KW-0804">Transcription</keyword>
<sequence>MLDDRKTAILRAVVQEYIATAQPVGSSHIANTANIQVSSATVRNDMAFLEQEGFLAQPHTSAGRIPTDKGYRFFVDHLTPSGKLESAATLRVGEFFDTAHGRLEETLQRTSMLLAQMTNYAAVVMGPKAEVAVVRSVQVVGLSPHLATVVVVLSNGAVESEPIELAQATTDETLVLVAQHIAKAMVGSALGQSIPLTPSGSVLIDAMSQQILNSFGTRRVDESVFVGGASAMAEAFDAVEIVRSVLHTLEQQYVMVSLVRDMLNRGLSVAIGAEHGVEPLSACSVVLAPVMVDGNNLGTVGVLGPTRMNYPQALATVEIVSDRLGRRLAES</sequence>
<dbReference type="GO" id="GO:0045892">
    <property type="term" value="P:negative regulation of DNA-templated transcription"/>
    <property type="evidence" value="ECO:0007669"/>
    <property type="project" value="TreeGrafter"/>
</dbReference>
<dbReference type="InterPro" id="IPR002571">
    <property type="entry name" value="HrcA"/>
</dbReference>
<gene>
    <name evidence="6" type="ORF">UFOPK2195_00387</name>
    <name evidence="7" type="ORF">UFOPK2872_00243</name>
</gene>
<dbReference type="Pfam" id="PF01628">
    <property type="entry name" value="HrcA"/>
    <property type="match status" value="1"/>
</dbReference>
<evidence type="ECO:0000313" key="7">
    <source>
        <dbReference type="EMBL" id="CAB4756473.1"/>
    </source>
</evidence>
<dbReference type="GO" id="GO:0003677">
    <property type="term" value="F:DNA binding"/>
    <property type="evidence" value="ECO:0007669"/>
    <property type="project" value="InterPro"/>
</dbReference>
<dbReference type="InterPro" id="IPR029016">
    <property type="entry name" value="GAF-like_dom_sf"/>
</dbReference>
<dbReference type="Gene3D" id="3.30.390.60">
    <property type="entry name" value="Heat-inducible transcription repressor hrca homolog, domain 3"/>
    <property type="match status" value="1"/>
</dbReference>
<dbReference type="PIRSF" id="PIRSF005485">
    <property type="entry name" value="HrcA"/>
    <property type="match status" value="1"/>
</dbReference>
<dbReference type="PANTHER" id="PTHR34824">
    <property type="entry name" value="HEAT-INDUCIBLE TRANSCRIPTION REPRESSOR HRCA"/>
    <property type="match status" value="1"/>
</dbReference>
<reference evidence="6" key="1">
    <citation type="submission" date="2020-05" db="EMBL/GenBank/DDBJ databases">
        <authorList>
            <person name="Chiriac C."/>
            <person name="Salcher M."/>
            <person name="Ghai R."/>
            <person name="Kavagutti S V."/>
        </authorList>
    </citation>
    <scope>NUCLEOTIDE SEQUENCE</scope>
</reference>
<dbReference type="NCBIfam" id="TIGR00331">
    <property type="entry name" value="hrcA"/>
    <property type="match status" value="1"/>
</dbReference>
<dbReference type="SUPFAM" id="SSF46785">
    <property type="entry name" value="Winged helix' DNA-binding domain"/>
    <property type="match status" value="1"/>
</dbReference>
<evidence type="ECO:0000313" key="6">
    <source>
        <dbReference type="EMBL" id="CAB4649398.1"/>
    </source>
</evidence>
<evidence type="ECO:0000256" key="1">
    <source>
        <dbReference type="ARBA" id="ARBA00022491"/>
    </source>
</evidence>
<proteinExistence type="inferred from homology"/>
<evidence type="ECO:0000256" key="3">
    <source>
        <dbReference type="ARBA" id="ARBA00023016"/>
    </source>
</evidence>
<dbReference type="Gene3D" id="1.10.10.10">
    <property type="entry name" value="Winged helix-like DNA-binding domain superfamily/Winged helix DNA-binding domain"/>
    <property type="match status" value="1"/>
</dbReference>
<evidence type="ECO:0000256" key="4">
    <source>
        <dbReference type="ARBA" id="ARBA00023163"/>
    </source>
</evidence>
<keyword evidence="1" id="KW-0678">Repressor</keyword>
<dbReference type="AlphaFoldDB" id="A0A6J6KK35"/>
<feature type="domain" description="Heat-inducible transcription repressor HrcA C-terminal" evidence="5">
    <location>
        <begin position="104"/>
        <end position="312"/>
    </location>
</feature>
<dbReference type="EMBL" id="CAEZZM010000014">
    <property type="protein sequence ID" value="CAB4756473.1"/>
    <property type="molecule type" value="Genomic_DNA"/>
</dbReference>
<dbReference type="HAMAP" id="MF_00081">
    <property type="entry name" value="HrcA"/>
    <property type="match status" value="1"/>
</dbReference>
<dbReference type="SUPFAM" id="SSF55781">
    <property type="entry name" value="GAF domain-like"/>
    <property type="match status" value="1"/>
</dbReference>
<dbReference type="InterPro" id="IPR023120">
    <property type="entry name" value="WHTH_transcript_rep_HrcA_IDD"/>
</dbReference>
<dbReference type="Gene3D" id="3.30.450.40">
    <property type="match status" value="1"/>
</dbReference>
<evidence type="ECO:0000259" key="5">
    <source>
        <dbReference type="Pfam" id="PF01628"/>
    </source>
</evidence>
<dbReference type="EMBL" id="CAEZWH010000050">
    <property type="protein sequence ID" value="CAB4649398.1"/>
    <property type="molecule type" value="Genomic_DNA"/>
</dbReference>
<dbReference type="InterPro" id="IPR036390">
    <property type="entry name" value="WH_DNA-bd_sf"/>
</dbReference>
<organism evidence="6">
    <name type="scientific">freshwater metagenome</name>
    <dbReference type="NCBI Taxonomy" id="449393"/>
    <lineage>
        <taxon>unclassified sequences</taxon>
        <taxon>metagenomes</taxon>
        <taxon>ecological metagenomes</taxon>
    </lineage>
</organism>